<feature type="compositionally biased region" description="Basic and acidic residues" evidence="1">
    <location>
        <begin position="53"/>
        <end position="62"/>
    </location>
</feature>
<evidence type="ECO:0000313" key="2">
    <source>
        <dbReference type="EMBL" id="CAA9478935.1"/>
    </source>
</evidence>
<feature type="region of interest" description="Disordered" evidence="1">
    <location>
        <begin position="1"/>
        <end position="103"/>
    </location>
</feature>
<feature type="compositionally biased region" description="Basic residues" evidence="1">
    <location>
        <begin position="24"/>
        <end position="33"/>
    </location>
</feature>
<organism evidence="2">
    <name type="scientific">uncultured Rubrobacteraceae bacterium</name>
    <dbReference type="NCBI Taxonomy" id="349277"/>
    <lineage>
        <taxon>Bacteria</taxon>
        <taxon>Bacillati</taxon>
        <taxon>Actinomycetota</taxon>
        <taxon>Rubrobacteria</taxon>
        <taxon>Rubrobacterales</taxon>
        <taxon>Rubrobacteraceae</taxon>
        <taxon>environmental samples</taxon>
    </lineage>
</organism>
<feature type="non-terminal residue" evidence="2">
    <location>
        <position position="1"/>
    </location>
</feature>
<protein>
    <submittedName>
        <fullName evidence="2">RidA/YER057c/UK114 superfamily, group 1</fullName>
    </submittedName>
</protein>
<accession>A0A6J4RYG9</accession>
<gene>
    <name evidence="2" type="ORF">AVDCRST_MAG05-1151</name>
</gene>
<dbReference type="AlphaFoldDB" id="A0A6J4RYG9"/>
<feature type="compositionally biased region" description="Basic and acidic residues" evidence="1">
    <location>
        <begin position="90"/>
        <end position="103"/>
    </location>
</feature>
<feature type="compositionally biased region" description="Gly residues" evidence="1">
    <location>
        <begin position="1"/>
        <end position="15"/>
    </location>
</feature>
<evidence type="ECO:0000256" key="1">
    <source>
        <dbReference type="SAM" id="MobiDB-lite"/>
    </source>
</evidence>
<name>A0A6J4RYG9_9ACTN</name>
<feature type="non-terminal residue" evidence="2">
    <location>
        <position position="103"/>
    </location>
</feature>
<reference evidence="2" key="1">
    <citation type="submission" date="2020-02" db="EMBL/GenBank/DDBJ databases">
        <authorList>
            <person name="Meier V. D."/>
        </authorList>
    </citation>
    <scope>NUCLEOTIDE SEQUENCE</scope>
    <source>
        <strain evidence="2">AVDCRST_MAG05</strain>
    </source>
</reference>
<dbReference type="EMBL" id="CADCVM010000128">
    <property type="protein sequence ID" value="CAA9478935.1"/>
    <property type="molecule type" value="Genomic_DNA"/>
</dbReference>
<proteinExistence type="predicted"/>
<sequence>GRRGLRGAGLRGGAAGRPLDPRRPQARARRPRPGGRVAQGPRDGQLRSGLRAAAERHQRVLRPDPGALRPVGRGPRPHGRRPRGAAARRPSGDRGRGRDNRRL</sequence>